<dbReference type="Pfam" id="PF00512">
    <property type="entry name" value="HisKA"/>
    <property type="match status" value="1"/>
</dbReference>
<dbReference type="InterPro" id="IPR035965">
    <property type="entry name" value="PAS-like_dom_sf"/>
</dbReference>
<dbReference type="Pfam" id="PF13426">
    <property type="entry name" value="PAS_9"/>
    <property type="match status" value="1"/>
</dbReference>
<feature type="domain" description="Histidine kinase" evidence="4">
    <location>
        <begin position="275"/>
        <end position="486"/>
    </location>
</feature>
<organism evidence="7 8">
    <name type="scientific">Desulfosudis oleivorans (strain DSM 6200 / JCM 39069 / Hxd3)</name>
    <name type="common">Desulfococcus oleovorans</name>
    <dbReference type="NCBI Taxonomy" id="96561"/>
    <lineage>
        <taxon>Bacteria</taxon>
        <taxon>Pseudomonadati</taxon>
        <taxon>Thermodesulfobacteriota</taxon>
        <taxon>Desulfobacteria</taxon>
        <taxon>Desulfobacterales</taxon>
        <taxon>Desulfosudaceae</taxon>
        <taxon>Desulfosudis</taxon>
    </lineage>
</organism>
<dbReference type="PROSITE" id="PS50109">
    <property type="entry name" value="HIS_KIN"/>
    <property type="match status" value="1"/>
</dbReference>
<dbReference type="PANTHER" id="PTHR43065">
    <property type="entry name" value="SENSOR HISTIDINE KINASE"/>
    <property type="match status" value="1"/>
</dbReference>
<dbReference type="GO" id="GO:0000155">
    <property type="term" value="F:phosphorelay sensor kinase activity"/>
    <property type="evidence" value="ECO:0007669"/>
    <property type="project" value="InterPro"/>
</dbReference>
<dbReference type="SMART" id="SM00388">
    <property type="entry name" value="HisKA"/>
    <property type="match status" value="1"/>
</dbReference>
<dbReference type="CDD" id="cd00082">
    <property type="entry name" value="HisKA"/>
    <property type="match status" value="1"/>
</dbReference>
<keyword evidence="3" id="KW-0597">Phosphoprotein</keyword>
<keyword evidence="8" id="KW-1185">Reference proteome</keyword>
<dbReference type="NCBIfam" id="TIGR00229">
    <property type="entry name" value="sensory_box"/>
    <property type="match status" value="1"/>
</dbReference>
<dbReference type="PRINTS" id="PR00344">
    <property type="entry name" value="BCTRLSENSOR"/>
</dbReference>
<keyword evidence="7" id="KW-0418">Kinase</keyword>
<name>A8ZXY8_DESOH</name>
<feature type="domain" description="PAS" evidence="5">
    <location>
        <begin position="128"/>
        <end position="199"/>
    </location>
</feature>
<dbReference type="AlphaFoldDB" id="A8ZXY8"/>
<dbReference type="SMART" id="SM00387">
    <property type="entry name" value="HATPase_c"/>
    <property type="match status" value="1"/>
</dbReference>
<dbReference type="SMART" id="SM00091">
    <property type="entry name" value="PAS"/>
    <property type="match status" value="1"/>
</dbReference>
<evidence type="ECO:0000313" key="7">
    <source>
        <dbReference type="EMBL" id="ABW68615.1"/>
    </source>
</evidence>
<dbReference type="Pfam" id="PF02518">
    <property type="entry name" value="HATPase_c"/>
    <property type="match status" value="1"/>
</dbReference>
<dbReference type="Proteomes" id="UP000008561">
    <property type="component" value="Chromosome"/>
</dbReference>
<dbReference type="CDD" id="cd00130">
    <property type="entry name" value="PAS"/>
    <property type="match status" value="1"/>
</dbReference>
<protein>
    <recommendedName>
        <fullName evidence="2">histidine kinase</fullName>
        <ecNumber evidence="2">2.7.13.3</ecNumber>
    </recommendedName>
</protein>
<dbReference type="InterPro" id="IPR036890">
    <property type="entry name" value="HATPase_C_sf"/>
</dbReference>
<evidence type="ECO:0000256" key="1">
    <source>
        <dbReference type="ARBA" id="ARBA00000085"/>
    </source>
</evidence>
<comment type="catalytic activity">
    <reaction evidence="1">
        <text>ATP + protein L-histidine = ADP + protein N-phospho-L-histidine.</text>
        <dbReference type="EC" id="2.7.13.3"/>
    </reaction>
</comment>
<reference evidence="7 8" key="1">
    <citation type="submission" date="2007-10" db="EMBL/GenBank/DDBJ databases">
        <title>Complete sequence of Desulfococcus oleovorans Hxd3.</title>
        <authorList>
            <consortium name="US DOE Joint Genome Institute"/>
            <person name="Copeland A."/>
            <person name="Lucas S."/>
            <person name="Lapidus A."/>
            <person name="Barry K."/>
            <person name="Glavina del Rio T."/>
            <person name="Dalin E."/>
            <person name="Tice H."/>
            <person name="Pitluck S."/>
            <person name="Kiss H."/>
            <person name="Brettin T."/>
            <person name="Bruce D."/>
            <person name="Detter J.C."/>
            <person name="Han C."/>
            <person name="Schmutz J."/>
            <person name="Larimer F."/>
            <person name="Land M."/>
            <person name="Hauser L."/>
            <person name="Kyrpides N."/>
            <person name="Kim E."/>
            <person name="Wawrik B."/>
            <person name="Richardson P."/>
        </authorList>
    </citation>
    <scope>NUCLEOTIDE SEQUENCE [LARGE SCALE GENOMIC DNA]</scope>
    <source>
        <strain evidence="8">DSM 6200 / JCM 39069 / Hxd3</strain>
    </source>
</reference>
<dbReference type="PANTHER" id="PTHR43065:SF42">
    <property type="entry name" value="TWO-COMPONENT SENSOR PPRA"/>
    <property type="match status" value="1"/>
</dbReference>
<dbReference type="Gene3D" id="1.10.287.130">
    <property type="match status" value="1"/>
</dbReference>
<dbReference type="InterPro" id="IPR005467">
    <property type="entry name" value="His_kinase_dom"/>
</dbReference>
<evidence type="ECO:0000313" key="8">
    <source>
        <dbReference type="Proteomes" id="UP000008561"/>
    </source>
</evidence>
<dbReference type="KEGG" id="dol:Dole_2812"/>
<dbReference type="EMBL" id="CP000859">
    <property type="protein sequence ID" value="ABW68615.1"/>
    <property type="molecule type" value="Genomic_DNA"/>
</dbReference>
<dbReference type="EC" id="2.7.13.3" evidence="2"/>
<dbReference type="HOGENOM" id="CLU_000445_114_39_7"/>
<dbReference type="SUPFAM" id="SSF47384">
    <property type="entry name" value="Homodimeric domain of signal transducing histidine kinase"/>
    <property type="match status" value="1"/>
</dbReference>
<evidence type="ECO:0000259" key="5">
    <source>
        <dbReference type="PROSITE" id="PS50112"/>
    </source>
</evidence>
<evidence type="ECO:0000259" key="6">
    <source>
        <dbReference type="PROSITE" id="PS50113"/>
    </source>
</evidence>
<dbReference type="PROSITE" id="PS50112">
    <property type="entry name" value="PAS"/>
    <property type="match status" value="1"/>
</dbReference>
<evidence type="ECO:0000256" key="2">
    <source>
        <dbReference type="ARBA" id="ARBA00012438"/>
    </source>
</evidence>
<dbReference type="InterPro" id="IPR003661">
    <property type="entry name" value="HisK_dim/P_dom"/>
</dbReference>
<dbReference type="InterPro" id="IPR000014">
    <property type="entry name" value="PAS"/>
</dbReference>
<proteinExistence type="predicted"/>
<dbReference type="OrthoDB" id="9805967at2"/>
<feature type="domain" description="PAC" evidence="6">
    <location>
        <begin position="204"/>
        <end position="255"/>
    </location>
</feature>
<evidence type="ECO:0000256" key="3">
    <source>
        <dbReference type="ARBA" id="ARBA00022553"/>
    </source>
</evidence>
<accession>A8ZXY8</accession>
<dbReference type="InterPro" id="IPR004358">
    <property type="entry name" value="Sig_transdc_His_kin-like_C"/>
</dbReference>
<dbReference type="SUPFAM" id="SSF55785">
    <property type="entry name" value="PYP-like sensor domain (PAS domain)"/>
    <property type="match status" value="1"/>
</dbReference>
<dbReference type="RefSeq" id="WP_012176226.1">
    <property type="nucleotide sequence ID" value="NC_009943.1"/>
</dbReference>
<dbReference type="STRING" id="96561.Dole_2812"/>
<dbReference type="PROSITE" id="PS50113">
    <property type="entry name" value="PAC"/>
    <property type="match status" value="1"/>
</dbReference>
<dbReference type="Gene3D" id="3.30.565.10">
    <property type="entry name" value="Histidine kinase-like ATPase, C-terminal domain"/>
    <property type="match status" value="1"/>
</dbReference>
<dbReference type="InterPro" id="IPR003594">
    <property type="entry name" value="HATPase_dom"/>
</dbReference>
<sequence>MRTDAQKELLIKSIDASQRKFFIISPDYTILVANTFTGLLVGEPLEGKKCYEVFCNRDTPCQTCMASEVLRSKRPALSGVTRGTFEIAGDGSCFYSYPIFDGDRIEALVMIDFDVTVLGEIRGRLEMSNAFLRNLILSSVDGVIAADKTGKVIIFNEAASEISGYTVDEALNSLDIRNIYPGDGAREIMRMMRSPDHGGEGKLKSFQVDALRKDGGTVPILLNASIVYEGEKEIASIGFFHDMTEDLRIKADLQKTQTQLLQAEKMSSLGKLAAGVAHQLNNPLGGIMLYAKLLLEDYDLSREVTEDIHRILRDAQRSSDIVRELLEFARQTRQQRTMVDVNQSVARTLFLLENQTLFHDITIEKRFADTALWVDADVQQLNHVFMNIILNAAQAMEGKGELTITTGASAMGEMVTVEIADTGPGIPADTLPRIFEPFYTTKDEGKGTGLGLSLVYSIIDDHGGRVSAANKPERGAVFRVELPAYSGQGEDESGR</sequence>
<dbReference type="SUPFAM" id="SSF55874">
    <property type="entry name" value="ATPase domain of HSP90 chaperone/DNA topoisomerase II/histidine kinase"/>
    <property type="match status" value="1"/>
</dbReference>
<dbReference type="InterPro" id="IPR036097">
    <property type="entry name" value="HisK_dim/P_sf"/>
</dbReference>
<gene>
    <name evidence="7" type="ordered locus">Dole_2812</name>
</gene>
<keyword evidence="7" id="KW-0808">Transferase</keyword>
<dbReference type="InterPro" id="IPR000700">
    <property type="entry name" value="PAS-assoc_C"/>
</dbReference>
<evidence type="ECO:0000259" key="4">
    <source>
        <dbReference type="PROSITE" id="PS50109"/>
    </source>
</evidence>
<dbReference type="eggNOG" id="COG4191">
    <property type="taxonomic scope" value="Bacteria"/>
</dbReference>
<dbReference type="Gene3D" id="3.30.450.20">
    <property type="entry name" value="PAS domain"/>
    <property type="match status" value="1"/>
</dbReference>